<comment type="cofactor">
    <cofactor evidence="1">
        <name>NAD(+)</name>
        <dbReference type="ChEBI" id="CHEBI:57540"/>
    </cofactor>
</comment>
<dbReference type="Pfam" id="PF01593">
    <property type="entry name" value="Amino_oxidase"/>
    <property type="match status" value="1"/>
</dbReference>
<dbReference type="Gene3D" id="3.40.50.720">
    <property type="entry name" value="NAD(P)-binding Rossmann-like Domain"/>
    <property type="match status" value="1"/>
</dbReference>
<evidence type="ECO:0000256" key="6">
    <source>
        <dbReference type="SAM" id="MobiDB-lite"/>
    </source>
</evidence>
<dbReference type="InterPro" id="IPR036188">
    <property type="entry name" value="FAD/NAD-bd_sf"/>
</dbReference>
<protein>
    <recommendedName>
        <fullName evidence="10">NAD(P)-binding domain-containing protein</fullName>
    </recommendedName>
</protein>
<dbReference type="SUPFAM" id="SSF51735">
    <property type="entry name" value="NAD(P)-binding Rossmann-fold domains"/>
    <property type="match status" value="1"/>
</dbReference>
<dbReference type="PANTHER" id="PTHR43725:SF53">
    <property type="entry name" value="UDP-ARABINOSE 4-EPIMERASE 1"/>
    <property type="match status" value="1"/>
</dbReference>
<dbReference type="Gene3D" id="3.50.50.60">
    <property type="entry name" value="FAD/NAD(P)-binding domain"/>
    <property type="match status" value="1"/>
</dbReference>
<gene>
    <name evidence="9" type="ORF">EHUX00137_LOCUS18815</name>
</gene>
<accession>A0A7S3WE82</accession>
<sequence length="1142" mass="126933">MLGAPQETTCGGFPSTDPGHVVQPRDGRVTNVLVTGGAGFIASHFALMLVDSGGFNVTVVDDLSRGSIHTILRLQELAKAAGQPLHFAQLDVARQFEMAALLRERAVELVVHFSGNAYVGESMVRPEDYFQNITVSTVALLRAMGSAGVSKLIFSSSCATFGSPTQFPITEQTPQRPTNPYGAAKLQAEQAIIAYVKARKREGVAFSAALLRYFNVVGADPRGRIGPHLRHEANKLYPRIVDAAYDVVLGLRPELRVMGSSYPTKDGSAARDYIHVTDLVDAHVKLMAALRGNSLLYYNVGNGMPYTVLEIIKVVERVTGRPLPFTLSQERPGDPPALYSDPAKIKAEIGWEPRYADIEAMVRHGWDWRLKHYDPAHPSPSVDPLEHSGPAFTEDSDDAPKLGDNPRIAIIGAGPTGLCAAYRLTELGYTNWELVEASEKASGLACTIRDENRFSWDIGVHCLFSHFEFFDALLDEMLPPKEWLYHQRYSPARMRDTWVGYPVQANLWRLPRDEVMGIVKDLAQKEARPPPPKPRNFKEWLHAGFGEALTQSFMAPYNSKVWAHPPHEMNSIWVGERVATIRFEDILSNVIQRKDAPAWGPNAQFRYPMNGTGHIWEKVFSDLPKENTRLNARVAAVRTKKGAKALELADGTKVPFDGLLSTMPLPLLLRSLPDEPHLAPMADGDNGAADHSRFKHQTCNVFGVGIEGDQIPEALNGVHWVYFPEDEYIFYRVTVLSNFSPQMVAKPFQQWSLLIEVSESKHHPVPRSRAKLRALVKEGLVKSGMLPEGAKVVAMWDKRLEYGYPVPYVERNMHVHEADRALRSLGIWSRGRFGSWKYEVGNQDHSCFLGIDAVDSMLFGGSAAGREATFNVPNKVNVQYRKYDFDFDPAALARDAGRQHTFGKPPRRLQRLPQWDWVAHRCKEHDVWTDAVRKVMVALPRPTKWLIHSYEGCGAAEIKRPMPEMLREGLNHLDRIPFDSALPQIAAWLRHIAAHYAKLPPVVVFVPPNVPAASPLLAADGLSGALVAAKDFGAWGRHPTDMPRSMRDDFCAKLWPLVQQGRRSHRPCPERVVGMGPTATAAYYASAQTVRAVPLTVWQALLAAVSDKSTGAATATMLSYSMHIFFGEKAMLKPGLVHSHQS</sequence>
<evidence type="ECO:0000256" key="3">
    <source>
        <dbReference type="ARBA" id="ARBA00023027"/>
    </source>
</evidence>
<evidence type="ECO:0000259" key="8">
    <source>
        <dbReference type="Pfam" id="PF01593"/>
    </source>
</evidence>
<dbReference type="InterPro" id="IPR001509">
    <property type="entry name" value="Epimerase_deHydtase"/>
</dbReference>
<dbReference type="NCBIfam" id="TIGR01179">
    <property type="entry name" value="galE"/>
    <property type="match status" value="1"/>
</dbReference>
<keyword evidence="5" id="KW-0119">Carbohydrate metabolism</keyword>
<keyword evidence="4" id="KW-0413">Isomerase</keyword>
<reference evidence="9" key="1">
    <citation type="submission" date="2021-01" db="EMBL/GenBank/DDBJ databases">
        <authorList>
            <person name="Corre E."/>
            <person name="Pelletier E."/>
            <person name="Niang G."/>
            <person name="Scheremetjew M."/>
            <person name="Finn R."/>
            <person name="Kale V."/>
            <person name="Holt S."/>
            <person name="Cochrane G."/>
            <person name="Meng A."/>
            <person name="Brown T."/>
            <person name="Cohen L."/>
        </authorList>
    </citation>
    <scope>NUCLEOTIDE SEQUENCE</scope>
    <source>
        <strain evidence="9">379</strain>
    </source>
</reference>
<keyword evidence="3" id="KW-0520">NAD</keyword>
<evidence type="ECO:0000256" key="1">
    <source>
        <dbReference type="ARBA" id="ARBA00001911"/>
    </source>
</evidence>
<evidence type="ECO:0000313" key="9">
    <source>
        <dbReference type="EMBL" id="CAE0551514.1"/>
    </source>
</evidence>
<dbReference type="AlphaFoldDB" id="A0A7S3WE82"/>
<dbReference type="InterPro" id="IPR005886">
    <property type="entry name" value="UDP_G4E"/>
</dbReference>
<comment type="similarity">
    <text evidence="2">Belongs to the NAD(P)-dependent epimerase/dehydratase family.</text>
</comment>
<name>A0A7S3WE82_EMIHU</name>
<dbReference type="SUPFAM" id="SSF51905">
    <property type="entry name" value="FAD/NAD(P)-binding domain"/>
    <property type="match status" value="1"/>
</dbReference>
<evidence type="ECO:0008006" key="10">
    <source>
        <dbReference type="Google" id="ProtNLM"/>
    </source>
</evidence>
<proteinExistence type="inferred from homology"/>
<organism evidence="9">
    <name type="scientific">Emiliania huxleyi</name>
    <name type="common">Coccolithophore</name>
    <name type="synonym">Pontosphaera huxleyi</name>
    <dbReference type="NCBI Taxonomy" id="2903"/>
    <lineage>
        <taxon>Eukaryota</taxon>
        <taxon>Haptista</taxon>
        <taxon>Haptophyta</taxon>
        <taxon>Prymnesiophyceae</taxon>
        <taxon>Isochrysidales</taxon>
        <taxon>Noelaerhabdaceae</taxon>
        <taxon>Emiliania</taxon>
    </lineage>
</organism>
<feature type="region of interest" description="Disordered" evidence="6">
    <location>
        <begin position="379"/>
        <end position="404"/>
    </location>
</feature>
<dbReference type="EMBL" id="HBIR01024529">
    <property type="protein sequence ID" value="CAE0551514.1"/>
    <property type="molecule type" value="Transcribed_RNA"/>
</dbReference>
<dbReference type="InterPro" id="IPR036291">
    <property type="entry name" value="NAD(P)-bd_dom_sf"/>
</dbReference>
<dbReference type="Pfam" id="PF01370">
    <property type="entry name" value="Epimerase"/>
    <property type="match status" value="1"/>
</dbReference>
<evidence type="ECO:0000256" key="5">
    <source>
        <dbReference type="ARBA" id="ARBA00023277"/>
    </source>
</evidence>
<evidence type="ECO:0000259" key="7">
    <source>
        <dbReference type="Pfam" id="PF01370"/>
    </source>
</evidence>
<dbReference type="GO" id="GO:0003978">
    <property type="term" value="F:UDP-glucose 4-epimerase activity"/>
    <property type="evidence" value="ECO:0007669"/>
    <property type="project" value="InterPro"/>
</dbReference>
<dbReference type="GO" id="GO:0016491">
    <property type="term" value="F:oxidoreductase activity"/>
    <property type="evidence" value="ECO:0007669"/>
    <property type="project" value="InterPro"/>
</dbReference>
<evidence type="ECO:0000256" key="2">
    <source>
        <dbReference type="ARBA" id="ARBA00007637"/>
    </source>
</evidence>
<dbReference type="GO" id="GO:0006012">
    <property type="term" value="P:galactose metabolic process"/>
    <property type="evidence" value="ECO:0007669"/>
    <property type="project" value="InterPro"/>
</dbReference>
<feature type="region of interest" description="Disordered" evidence="6">
    <location>
        <begin position="1"/>
        <end position="21"/>
    </location>
</feature>
<dbReference type="InterPro" id="IPR002937">
    <property type="entry name" value="Amino_oxidase"/>
</dbReference>
<evidence type="ECO:0000256" key="4">
    <source>
        <dbReference type="ARBA" id="ARBA00023235"/>
    </source>
</evidence>
<feature type="domain" description="Amine oxidase" evidence="8">
    <location>
        <begin position="416"/>
        <end position="677"/>
    </location>
</feature>
<dbReference type="Gene3D" id="3.90.25.10">
    <property type="entry name" value="UDP-galactose 4-epimerase, domain 1"/>
    <property type="match status" value="1"/>
</dbReference>
<dbReference type="PANTHER" id="PTHR43725">
    <property type="entry name" value="UDP-GLUCOSE 4-EPIMERASE"/>
    <property type="match status" value="1"/>
</dbReference>
<feature type="domain" description="NAD-dependent epimerase/dehydratase" evidence="7">
    <location>
        <begin position="32"/>
        <end position="301"/>
    </location>
</feature>